<feature type="transmembrane region" description="Helical" evidence="2">
    <location>
        <begin position="157"/>
        <end position="177"/>
    </location>
</feature>
<dbReference type="Gene3D" id="1.10.287.70">
    <property type="match status" value="1"/>
</dbReference>
<protein>
    <submittedName>
        <fullName evidence="4">Ion channel</fullName>
    </submittedName>
</protein>
<comment type="caution">
    <text evidence="4">The sequence shown here is derived from an EMBL/GenBank/DDBJ whole genome shotgun (WGS) entry which is preliminary data.</text>
</comment>
<organism evidence="4 5">
    <name type="scientific">Ideonella oryzae</name>
    <dbReference type="NCBI Taxonomy" id="2937441"/>
    <lineage>
        <taxon>Bacteria</taxon>
        <taxon>Pseudomonadati</taxon>
        <taxon>Pseudomonadota</taxon>
        <taxon>Betaproteobacteria</taxon>
        <taxon>Burkholderiales</taxon>
        <taxon>Sphaerotilaceae</taxon>
        <taxon>Ideonella</taxon>
    </lineage>
</organism>
<feature type="transmembrane region" description="Helical" evidence="2">
    <location>
        <begin position="125"/>
        <end position="145"/>
    </location>
</feature>
<keyword evidence="2" id="KW-1133">Transmembrane helix</keyword>
<feature type="region of interest" description="Disordered" evidence="1">
    <location>
        <begin position="275"/>
        <end position="301"/>
    </location>
</feature>
<accession>A0ABT1BPF3</accession>
<keyword evidence="5" id="KW-1185">Reference proteome</keyword>
<feature type="transmembrane region" description="Helical" evidence="2">
    <location>
        <begin position="212"/>
        <end position="233"/>
    </location>
</feature>
<feature type="transmembrane region" description="Helical" evidence="2">
    <location>
        <begin position="43"/>
        <end position="62"/>
    </location>
</feature>
<proteinExistence type="predicted"/>
<gene>
    <name evidence="4" type="ORF">M0L44_12110</name>
</gene>
<name>A0ABT1BPF3_9BURK</name>
<dbReference type="Proteomes" id="UP001204851">
    <property type="component" value="Unassembled WGS sequence"/>
</dbReference>
<evidence type="ECO:0000313" key="4">
    <source>
        <dbReference type="EMBL" id="MCO5977456.1"/>
    </source>
</evidence>
<sequence length="301" mass="32869">MPRPPSPPAPPSDSQGFVDRVASWGLSPVAADNPRAHRLEQAWRWPIMAVLVCTIPAFYAELLQDRPSQLADMAYLVAAMVVGSALAHVSWYTRRPLAHLLANPTDVMLVIGLLAAAFIPDSRSSTLALGLRLLVAFLTLLRMVWAQQHLVTRGGVTYLLTVSLGVLLACGLGFWWLEPTTPTLADGMWLAFTTAATVGYGDVVPTTAASKIFSVFVVLLGFGVLTLVTAAIATKWVETEERLIEREIIHDMRHEMALLRRELAALRAEVSHYVENHPPPSRANSQGQAVGLDLQQPVKNE</sequence>
<feature type="domain" description="Potassium channel" evidence="3">
    <location>
        <begin position="166"/>
        <end position="234"/>
    </location>
</feature>
<evidence type="ECO:0000259" key="3">
    <source>
        <dbReference type="Pfam" id="PF07885"/>
    </source>
</evidence>
<feature type="transmembrane region" description="Helical" evidence="2">
    <location>
        <begin position="100"/>
        <end position="119"/>
    </location>
</feature>
<evidence type="ECO:0000256" key="2">
    <source>
        <dbReference type="SAM" id="Phobius"/>
    </source>
</evidence>
<dbReference type="EMBL" id="JAMXMC010000006">
    <property type="protein sequence ID" value="MCO5977456.1"/>
    <property type="molecule type" value="Genomic_DNA"/>
</dbReference>
<reference evidence="4 5" key="1">
    <citation type="submission" date="2022-06" db="EMBL/GenBank/DDBJ databases">
        <title>Ideonella sp. NS12-5 Genome sequencing and assembly.</title>
        <authorList>
            <person name="Jung Y."/>
        </authorList>
    </citation>
    <scope>NUCLEOTIDE SEQUENCE [LARGE SCALE GENOMIC DNA]</scope>
    <source>
        <strain evidence="4 5">NS12-5</strain>
    </source>
</reference>
<keyword evidence="2" id="KW-0812">Transmembrane</keyword>
<dbReference type="SUPFAM" id="SSF81324">
    <property type="entry name" value="Voltage-gated potassium channels"/>
    <property type="match status" value="1"/>
</dbReference>
<dbReference type="InterPro" id="IPR013099">
    <property type="entry name" value="K_chnl_dom"/>
</dbReference>
<keyword evidence="2" id="KW-0472">Membrane</keyword>
<feature type="transmembrane region" description="Helical" evidence="2">
    <location>
        <begin position="74"/>
        <end position="93"/>
    </location>
</feature>
<evidence type="ECO:0000256" key="1">
    <source>
        <dbReference type="SAM" id="MobiDB-lite"/>
    </source>
</evidence>
<evidence type="ECO:0000313" key="5">
    <source>
        <dbReference type="Proteomes" id="UP001204851"/>
    </source>
</evidence>
<dbReference type="Pfam" id="PF07885">
    <property type="entry name" value="Ion_trans_2"/>
    <property type="match status" value="1"/>
</dbReference>
<dbReference type="RefSeq" id="WP_252769953.1">
    <property type="nucleotide sequence ID" value="NZ_JAMXMC010000006.1"/>
</dbReference>